<protein>
    <submittedName>
        <fullName evidence="6">Outer membrane receptor proteins, mostly Fe transport</fullName>
    </submittedName>
</protein>
<evidence type="ECO:0000313" key="7">
    <source>
        <dbReference type="Proteomes" id="UP000198393"/>
    </source>
</evidence>
<dbReference type="InterPro" id="IPR037066">
    <property type="entry name" value="Plug_dom_sf"/>
</dbReference>
<dbReference type="Pfam" id="PF07715">
    <property type="entry name" value="Plug"/>
    <property type="match status" value="1"/>
</dbReference>
<reference evidence="6 7" key="1">
    <citation type="submission" date="2017-06" db="EMBL/GenBank/DDBJ databases">
        <authorList>
            <person name="Kim H.J."/>
            <person name="Triplett B.A."/>
        </authorList>
    </citation>
    <scope>NUCLEOTIDE SEQUENCE [LARGE SCALE GENOMIC DNA]</scope>
    <source>
        <strain evidence="6 7">DSM 19307</strain>
    </source>
</reference>
<feature type="chain" id="PRO_5012421500" evidence="4">
    <location>
        <begin position="19"/>
        <end position="883"/>
    </location>
</feature>
<dbReference type="SUPFAM" id="SSF56935">
    <property type="entry name" value="Porins"/>
    <property type="match status" value="1"/>
</dbReference>
<sequence>MRTLTTSIILLLTIASFAQQSFEVSAENESLTTVIKSLSKAYNLKFSYSPRVLSKHKVTLRIKAKSQAELISKVFENLPFELKLTDGVYLIIPKKEEPKQTPIIGQVYDGSSGEPLAYAHVQTKDKGTLSSQNGRFSLPPSRDTITLSVSYIGYKNIELKVPPNEENLTLKLDQNPQELQEVVLTAESDNFNPDPSFFSLNPQQFSSLPMLGETDVFKTLQLLPGVRATDETSSGLVVRGSLPSQNLVLMDGFTLYNLDHFFGIFSTLNPNAINNIDFYKGGFGPQFGGRVSSVIDVAGKNGAVEKFGGQVGLNMLSFNTTFNIPFGSKTSALIAFRQSFTDVVNSDLYQDFLTSSRQNYLESISSELTALNLSPSLQFHDINAKVQHRFSERSIFDVNFYVSEDFYAGNYQESNDFAEYVVLDESNWANAGISFNLKSQFRPNWFNSTTLSASEYREDESLSITQTFFQDIAFDGDSIEANESIEYFNYSIGSSVGDVTIKSHNEIDIDHQNTLSGGVEINAINTDYETRQSYLVNLATTEGYTDTLTIEASIFSLYGNYRFHKEDITANIGIRSSYYEPTDKWYVEPRFDMGIKISDQFALKGAASFHHQFITQTSLSILQNSDQFYWILADDKIIPVQRSAHFIFGGNYAFNDNWSVDLEYYNKRTEGIIESQFLVLPPEIIELLLEQNLNLSGENNAEGMDLFVKYRIKTFTSMLSYSLGRSENSFWYRNQNNDYPSVQDQRHELNFTNILKLGKWELSSVYLLGTGQRYTPANPEYSLENDSDSFYDLTRINQEKLPAYKRLDLSAKYNFNIGSLSCESGVTLFNLLNNKNIKSRKLTVRYVFDEQTDASNATDELEVVPLDTHLLGFTPNFFFNIRF</sequence>
<evidence type="ECO:0000256" key="1">
    <source>
        <dbReference type="ARBA" id="ARBA00004442"/>
    </source>
</evidence>
<name>A0A239M2X1_EKHLU</name>
<proteinExistence type="predicted"/>
<dbReference type="EMBL" id="FZPD01000006">
    <property type="protein sequence ID" value="SNT36940.1"/>
    <property type="molecule type" value="Genomic_DNA"/>
</dbReference>
<evidence type="ECO:0000256" key="2">
    <source>
        <dbReference type="ARBA" id="ARBA00023136"/>
    </source>
</evidence>
<dbReference type="Gene3D" id="2.60.40.1120">
    <property type="entry name" value="Carboxypeptidase-like, regulatory domain"/>
    <property type="match status" value="1"/>
</dbReference>
<dbReference type="Proteomes" id="UP000198393">
    <property type="component" value="Unassembled WGS sequence"/>
</dbReference>
<dbReference type="Gene3D" id="3.55.50.30">
    <property type="match status" value="1"/>
</dbReference>
<keyword evidence="4" id="KW-0732">Signal</keyword>
<dbReference type="Gene3D" id="2.170.130.10">
    <property type="entry name" value="TonB-dependent receptor, plug domain"/>
    <property type="match status" value="1"/>
</dbReference>
<accession>A0A239M2X1</accession>
<evidence type="ECO:0000259" key="5">
    <source>
        <dbReference type="Pfam" id="PF07715"/>
    </source>
</evidence>
<dbReference type="Pfam" id="PF13715">
    <property type="entry name" value="CarbopepD_reg_2"/>
    <property type="match status" value="1"/>
</dbReference>
<keyword evidence="6" id="KW-0675">Receptor</keyword>
<dbReference type="AlphaFoldDB" id="A0A239M2X1"/>
<keyword evidence="2" id="KW-0472">Membrane</keyword>
<evidence type="ECO:0000256" key="4">
    <source>
        <dbReference type="SAM" id="SignalP"/>
    </source>
</evidence>
<dbReference type="GO" id="GO:0009279">
    <property type="term" value="C:cell outer membrane"/>
    <property type="evidence" value="ECO:0007669"/>
    <property type="project" value="UniProtKB-SubCell"/>
</dbReference>
<dbReference type="InterPro" id="IPR012910">
    <property type="entry name" value="Plug_dom"/>
</dbReference>
<dbReference type="Gene3D" id="2.40.170.20">
    <property type="entry name" value="TonB-dependent receptor, beta-barrel domain"/>
    <property type="match status" value="1"/>
</dbReference>
<dbReference type="SUPFAM" id="SSF49464">
    <property type="entry name" value="Carboxypeptidase regulatory domain-like"/>
    <property type="match status" value="1"/>
</dbReference>
<evidence type="ECO:0000256" key="3">
    <source>
        <dbReference type="ARBA" id="ARBA00023237"/>
    </source>
</evidence>
<evidence type="ECO:0000313" key="6">
    <source>
        <dbReference type="EMBL" id="SNT36940.1"/>
    </source>
</evidence>
<keyword evidence="3" id="KW-0998">Cell outer membrane</keyword>
<gene>
    <name evidence="6" type="ORF">SAMN05421640_3601</name>
</gene>
<feature type="signal peptide" evidence="4">
    <location>
        <begin position="1"/>
        <end position="18"/>
    </location>
</feature>
<feature type="domain" description="TonB-dependent receptor plug" evidence="5">
    <location>
        <begin position="212"/>
        <end position="290"/>
    </location>
</feature>
<organism evidence="6 7">
    <name type="scientific">Ekhidna lutea</name>
    <dbReference type="NCBI Taxonomy" id="447679"/>
    <lineage>
        <taxon>Bacteria</taxon>
        <taxon>Pseudomonadati</taxon>
        <taxon>Bacteroidota</taxon>
        <taxon>Cytophagia</taxon>
        <taxon>Cytophagales</taxon>
        <taxon>Reichenbachiellaceae</taxon>
        <taxon>Ekhidna</taxon>
    </lineage>
</organism>
<dbReference type="InterPro" id="IPR008969">
    <property type="entry name" value="CarboxyPept-like_regulatory"/>
</dbReference>
<keyword evidence="7" id="KW-1185">Reference proteome</keyword>
<comment type="subcellular location">
    <subcellularLocation>
        <location evidence="1">Cell outer membrane</location>
    </subcellularLocation>
</comment>
<dbReference type="InterPro" id="IPR036942">
    <property type="entry name" value="Beta-barrel_TonB_sf"/>
</dbReference>
<dbReference type="OrthoDB" id="1111684at2"/>
<dbReference type="RefSeq" id="WP_089358266.1">
    <property type="nucleotide sequence ID" value="NZ_FZPD01000006.1"/>
</dbReference>